<proteinExistence type="predicted"/>
<protein>
    <submittedName>
        <fullName evidence="1">Anti-sigma factor RsiW</fullName>
    </submittedName>
</protein>
<dbReference type="InterPro" id="IPR051474">
    <property type="entry name" value="Anti-sigma-K/W_factor"/>
</dbReference>
<keyword evidence="2" id="KW-1185">Reference proteome</keyword>
<comment type="caution">
    <text evidence="1">The sequence shown here is derived from an EMBL/GenBank/DDBJ whole genome shotgun (WGS) entry which is preliminary data.</text>
</comment>
<dbReference type="RefSeq" id="WP_132464689.1">
    <property type="nucleotide sequence ID" value="NZ_SLXP01000013.1"/>
</dbReference>
<dbReference type="Proteomes" id="UP000294835">
    <property type="component" value="Unassembled WGS sequence"/>
</dbReference>
<gene>
    <name evidence="1" type="ORF">EV662_1137</name>
</gene>
<dbReference type="AlphaFoldDB" id="A0A4R2PTB3"/>
<reference evidence="1 2" key="1">
    <citation type="submission" date="2019-03" db="EMBL/GenBank/DDBJ databases">
        <title>Genomic Encyclopedia of Type Strains, Phase IV (KMG-IV): sequencing the most valuable type-strain genomes for metagenomic binning, comparative biology and taxonomic classification.</title>
        <authorList>
            <person name="Goeker M."/>
        </authorList>
    </citation>
    <scope>NUCLEOTIDE SEQUENCE [LARGE SCALE GENOMIC DNA]</scope>
    <source>
        <strain evidence="1 2">DSM 18063</strain>
    </source>
</reference>
<evidence type="ECO:0000313" key="1">
    <source>
        <dbReference type="EMBL" id="TCP39232.1"/>
    </source>
</evidence>
<organism evidence="1 2">
    <name type="scientific">Rhodovulum marinum</name>
    <dbReference type="NCBI Taxonomy" id="320662"/>
    <lineage>
        <taxon>Bacteria</taxon>
        <taxon>Pseudomonadati</taxon>
        <taxon>Pseudomonadota</taxon>
        <taxon>Alphaproteobacteria</taxon>
        <taxon>Rhodobacterales</taxon>
        <taxon>Paracoccaceae</taxon>
        <taxon>Rhodovulum</taxon>
    </lineage>
</organism>
<sequence length="268" mass="29549">MKTDTDTNSEFDIALDPDLHAYVDGKLSPDRMAEIEARLAGDAAQRETVAGWARDRDLIREAAAAADDRPADLRTELLGRELARRIRAGRVRGMVMRPAFRQVAASVAIFVAGWGGHAVYVSGPPAAEGQPRFVTQATVLHNVYDHSGVEEFEISDDRMQATLDWVSDRMQRKIESPRLEELGLRVIGGRLVKGEDGPIAQFTYEETDTGRQITLSMMPHPEGEPLYSYAVSSVSGQPVAYWTREGVDYAVVGENQTARLSMLASAMR</sequence>
<evidence type="ECO:0000313" key="2">
    <source>
        <dbReference type="Proteomes" id="UP000294835"/>
    </source>
</evidence>
<dbReference type="GO" id="GO:0006417">
    <property type="term" value="P:regulation of translation"/>
    <property type="evidence" value="ECO:0007669"/>
    <property type="project" value="TreeGrafter"/>
</dbReference>
<dbReference type="GO" id="GO:0016989">
    <property type="term" value="F:sigma factor antagonist activity"/>
    <property type="evidence" value="ECO:0007669"/>
    <property type="project" value="TreeGrafter"/>
</dbReference>
<dbReference type="OrthoDB" id="7187254at2"/>
<dbReference type="EMBL" id="SLXP01000013">
    <property type="protein sequence ID" value="TCP39232.1"/>
    <property type="molecule type" value="Genomic_DNA"/>
</dbReference>
<dbReference type="PANTHER" id="PTHR37461">
    <property type="entry name" value="ANTI-SIGMA-K FACTOR RSKA"/>
    <property type="match status" value="1"/>
</dbReference>
<name>A0A4R2PTB3_9RHOB</name>
<dbReference type="PANTHER" id="PTHR37461:SF1">
    <property type="entry name" value="ANTI-SIGMA-K FACTOR RSKA"/>
    <property type="match status" value="1"/>
</dbReference>
<accession>A0A4R2PTB3</accession>